<dbReference type="EC" id="1.1.1.100" evidence="6"/>
<keyword evidence="4" id="KW-0443">Lipid metabolism</keyword>
<dbReference type="PRINTS" id="PR00080">
    <property type="entry name" value="SDRFAMILY"/>
</dbReference>
<comment type="similarity">
    <text evidence="1">Belongs to the short-chain dehydrogenases/reductases (SDR) family.</text>
</comment>
<gene>
    <name evidence="6" type="ORF">KR76_22405</name>
</gene>
<protein>
    <submittedName>
        <fullName evidence="6">3-oxoacyl-[acyl-carrier protein] reductase</fullName>
        <ecNumber evidence="6">1.1.1.100</ecNumber>
    </submittedName>
</protein>
<dbReference type="OrthoDB" id="517007at2"/>
<organism evidence="6 7">
    <name type="scientific">Nocardioides simplex</name>
    <name type="common">Arthrobacter simplex</name>
    <dbReference type="NCBI Taxonomy" id="2045"/>
    <lineage>
        <taxon>Bacteria</taxon>
        <taxon>Bacillati</taxon>
        <taxon>Actinomycetota</taxon>
        <taxon>Actinomycetes</taxon>
        <taxon>Propionibacteriales</taxon>
        <taxon>Nocardioidaceae</taxon>
        <taxon>Pimelobacter</taxon>
    </lineage>
</organism>
<dbReference type="SUPFAM" id="SSF51735">
    <property type="entry name" value="NAD(P)-binding Rossmann-fold domains"/>
    <property type="match status" value="1"/>
</dbReference>
<evidence type="ECO:0000313" key="7">
    <source>
        <dbReference type="Proteomes" id="UP000030300"/>
    </source>
</evidence>
<dbReference type="Gene3D" id="3.40.50.720">
    <property type="entry name" value="NAD(P)-binding Rossmann-like Domain"/>
    <property type="match status" value="1"/>
</dbReference>
<sequence length="257" mass="25757">MSQSPSVALVTGGARGIGAALVERIVVQGGQVVVADVDERAGRALVGRLRGGARFVPCDVTDERQVADAVDAAAALGAVDAVFANAGVVGVTGRIEETALADFRRTTDLLLTSVFLTVKHAVRVMRPQAHGAIVCTASVASVRGGLGPHVYTAAKHAVKGLVESVAVEVAPYGLRINAVAPGGTVSSLSAGLMGDADDLATPYRRLAEASSSGVPTTADDVAAAALFLAGAARVNGACLVVDGGDDVPAAKGRSYYG</sequence>
<dbReference type="PANTHER" id="PTHR43180:SF28">
    <property type="entry name" value="NAD(P)-BINDING ROSSMANN-FOLD SUPERFAMILY PROTEIN"/>
    <property type="match status" value="1"/>
</dbReference>
<dbReference type="AlphaFoldDB" id="A0A0C5XD05"/>
<dbReference type="EMBL" id="CP009896">
    <property type="protein sequence ID" value="AJR18694.1"/>
    <property type="molecule type" value="Genomic_DNA"/>
</dbReference>
<dbReference type="GO" id="GO:0004316">
    <property type="term" value="F:3-oxoacyl-[acyl-carrier-protein] reductase (NADPH) activity"/>
    <property type="evidence" value="ECO:0007669"/>
    <property type="project" value="UniProtKB-EC"/>
</dbReference>
<keyword evidence="7" id="KW-1185">Reference proteome</keyword>
<keyword evidence="2 6" id="KW-0560">Oxidoreductase</keyword>
<dbReference type="PRINTS" id="PR00081">
    <property type="entry name" value="GDHRDH"/>
</dbReference>
<evidence type="ECO:0000256" key="3">
    <source>
        <dbReference type="ARBA" id="ARBA00023027"/>
    </source>
</evidence>
<dbReference type="RefSeq" id="WP_075018460.1">
    <property type="nucleotide sequence ID" value="NZ_BJMC01000012.1"/>
</dbReference>
<name>A0A0C5XD05_NOCSI</name>
<dbReference type="PANTHER" id="PTHR43180">
    <property type="entry name" value="3-OXOACYL-(ACYL-CARRIER-PROTEIN) REDUCTASE (AFU_ORTHOLOGUE AFUA_6G11210)"/>
    <property type="match status" value="1"/>
</dbReference>
<dbReference type="Pfam" id="PF13561">
    <property type="entry name" value="adh_short_C2"/>
    <property type="match status" value="1"/>
</dbReference>
<keyword evidence="5" id="KW-0753">Steroid metabolism</keyword>
<evidence type="ECO:0000256" key="2">
    <source>
        <dbReference type="ARBA" id="ARBA00023002"/>
    </source>
</evidence>
<evidence type="ECO:0000256" key="5">
    <source>
        <dbReference type="ARBA" id="ARBA00023221"/>
    </source>
</evidence>
<dbReference type="GeneID" id="96611534"/>
<dbReference type="STRING" id="2045.KR76_22405"/>
<dbReference type="HOGENOM" id="CLU_010194_1_0_11"/>
<evidence type="ECO:0000313" key="6">
    <source>
        <dbReference type="EMBL" id="AJR18694.1"/>
    </source>
</evidence>
<dbReference type="FunFam" id="3.40.50.720:FF:000084">
    <property type="entry name" value="Short-chain dehydrogenase reductase"/>
    <property type="match status" value="1"/>
</dbReference>
<accession>A0A0C5XD05</accession>
<dbReference type="InterPro" id="IPR002347">
    <property type="entry name" value="SDR_fam"/>
</dbReference>
<keyword evidence="3" id="KW-0520">NAD</keyword>
<proteinExistence type="inferred from homology"/>
<dbReference type="InterPro" id="IPR036291">
    <property type="entry name" value="NAD(P)-bd_dom_sf"/>
</dbReference>
<dbReference type="Proteomes" id="UP000030300">
    <property type="component" value="Chromosome"/>
</dbReference>
<dbReference type="GO" id="GO:0008202">
    <property type="term" value="P:steroid metabolic process"/>
    <property type="evidence" value="ECO:0007669"/>
    <property type="project" value="UniProtKB-KW"/>
</dbReference>
<reference evidence="6 7" key="1">
    <citation type="journal article" date="2015" name="Genome Announc.">
        <title>Complete Genome Sequence of Steroid-Transforming Nocardioides simplex VKM Ac-2033D.</title>
        <authorList>
            <person name="Shtratnikova V.Y."/>
            <person name="Schelkunov M.I."/>
            <person name="Pekov Y.A."/>
            <person name="Fokina V.V."/>
            <person name="Logacheva M.D."/>
            <person name="Sokolov S.L."/>
            <person name="Bragin E.Y."/>
            <person name="Ashapkin V.V."/>
            <person name="Donova M.V."/>
        </authorList>
    </citation>
    <scope>NUCLEOTIDE SEQUENCE [LARGE SCALE GENOMIC DNA]</scope>
    <source>
        <strain evidence="6 7">VKM Ac-2033D</strain>
    </source>
</reference>
<evidence type="ECO:0000256" key="4">
    <source>
        <dbReference type="ARBA" id="ARBA00023098"/>
    </source>
</evidence>
<dbReference type="KEGG" id="psim:KR76_22405"/>
<evidence type="ECO:0000256" key="1">
    <source>
        <dbReference type="ARBA" id="ARBA00006484"/>
    </source>
</evidence>